<feature type="region of interest" description="Disordered" evidence="1">
    <location>
        <begin position="101"/>
        <end position="121"/>
    </location>
</feature>
<gene>
    <name evidence="2" type="ORF">B5V51_13521</name>
</gene>
<dbReference type="EMBL" id="NWSH01000078">
    <property type="protein sequence ID" value="PCG79844.1"/>
    <property type="molecule type" value="Genomic_DNA"/>
</dbReference>
<comment type="caution">
    <text evidence="2">The sequence shown here is derived from an EMBL/GenBank/DDBJ whole genome shotgun (WGS) entry which is preliminary data.</text>
</comment>
<organism evidence="2">
    <name type="scientific">Heliothis virescens</name>
    <name type="common">Tobacco budworm moth</name>
    <dbReference type="NCBI Taxonomy" id="7102"/>
    <lineage>
        <taxon>Eukaryota</taxon>
        <taxon>Metazoa</taxon>
        <taxon>Ecdysozoa</taxon>
        <taxon>Arthropoda</taxon>
        <taxon>Hexapoda</taxon>
        <taxon>Insecta</taxon>
        <taxon>Pterygota</taxon>
        <taxon>Neoptera</taxon>
        <taxon>Endopterygota</taxon>
        <taxon>Lepidoptera</taxon>
        <taxon>Glossata</taxon>
        <taxon>Ditrysia</taxon>
        <taxon>Noctuoidea</taxon>
        <taxon>Noctuidae</taxon>
        <taxon>Heliothinae</taxon>
        <taxon>Heliothis</taxon>
    </lineage>
</organism>
<protein>
    <submittedName>
        <fullName evidence="2">Uncharacterized protein</fullName>
    </submittedName>
</protein>
<evidence type="ECO:0000256" key="1">
    <source>
        <dbReference type="SAM" id="MobiDB-lite"/>
    </source>
</evidence>
<accession>A0A2A4K7F6</accession>
<feature type="compositionally biased region" description="Polar residues" evidence="1">
    <location>
        <begin position="35"/>
        <end position="51"/>
    </location>
</feature>
<evidence type="ECO:0000313" key="2">
    <source>
        <dbReference type="EMBL" id="PCG79844.1"/>
    </source>
</evidence>
<name>A0A2A4K7F6_HELVI</name>
<feature type="compositionally biased region" description="Acidic residues" evidence="1">
    <location>
        <begin position="62"/>
        <end position="73"/>
    </location>
</feature>
<reference evidence="2" key="1">
    <citation type="submission" date="2017-09" db="EMBL/GenBank/DDBJ databases">
        <title>Contemporary evolution of a Lepidopteran species, Heliothis virescens, in response to modern agricultural practices.</title>
        <authorList>
            <person name="Fritz M.L."/>
            <person name="Deyonke A.M."/>
            <person name="Papanicolaou A."/>
            <person name="Micinski S."/>
            <person name="Westbrook J."/>
            <person name="Gould F."/>
        </authorList>
    </citation>
    <scope>NUCLEOTIDE SEQUENCE [LARGE SCALE GENOMIC DNA]</scope>
    <source>
        <strain evidence="2">HvINT-</strain>
        <tissue evidence="2">Whole body</tissue>
    </source>
</reference>
<feature type="compositionally biased region" description="Basic and acidic residues" evidence="1">
    <location>
        <begin position="261"/>
        <end position="279"/>
    </location>
</feature>
<dbReference type="AlphaFoldDB" id="A0A2A4K7F6"/>
<sequence length="306" mass="34620">MNTVIAVLGPLNAAKTVSAQTLDINTILELVQQQRVNSGANRPSRLVQITQGSSETSSDSTGSDDESEPDASDDPNSNRYGRSNNDKILELIETLVNERKNKYGGNDYAPYKNGKSKYRQNNYVNRNKKRDNSQNYAQIRTQNILEKLFGQDLNVEERKTKPDYERKRLKPSFLLPSSDIAYDNYNRNDDVTGLEDYSKVYIVMNPNAVRQSRNKNALNELISKVLTLSGSVSKRDRSVNSKPRHLKGLVLNDQVVRRSRSSREIYAPRDDSMGDDYKPKKSRGNPAGGHTAIPYVKNRGDIFERN</sequence>
<feature type="region of interest" description="Disordered" evidence="1">
    <location>
        <begin position="35"/>
        <end position="85"/>
    </location>
</feature>
<proteinExistence type="predicted"/>
<feature type="compositionally biased region" description="Low complexity" evidence="1">
    <location>
        <begin position="52"/>
        <end position="61"/>
    </location>
</feature>
<feature type="region of interest" description="Disordered" evidence="1">
    <location>
        <begin position="260"/>
        <end position="306"/>
    </location>
</feature>